<reference evidence="1 2" key="1">
    <citation type="submission" date="2017-04" db="EMBL/GenBank/DDBJ databases">
        <authorList>
            <person name="Afonso C.L."/>
            <person name="Miller P.J."/>
            <person name="Scott M.A."/>
            <person name="Spackman E."/>
            <person name="Goraichik I."/>
            <person name="Dimitrov K.M."/>
            <person name="Suarez D.L."/>
            <person name="Swayne D.E."/>
        </authorList>
    </citation>
    <scope>NUCLEOTIDE SEQUENCE [LARGE SCALE GENOMIC DNA]</scope>
    <source>
        <strain evidence="1 2">DSM 12555</strain>
    </source>
</reference>
<proteinExistence type="predicted"/>
<dbReference type="RefSeq" id="WP_084117048.1">
    <property type="nucleotide sequence ID" value="NZ_FWXH01000016.1"/>
</dbReference>
<accession>A0A1W1XUS6</accession>
<keyword evidence="2" id="KW-1185">Reference proteome</keyword>
<sequence>MKKHNCIICNRPLENGIIVNGKGICNNCESRLVNLQVGNDFYEYYKHCIKKKFIHFKVVPDNCQDYQL</sequence>
<evidence type="ECO:0000313" key="2">
    <source>
        <dbReference type="Proteomes" id="UP000192468"/>
    </source>
</evidence>
<organism evidence="1 2">
    <name type="scientific">Clostridium acidisoli DSM 12555</name>
    <dbReference type="NCBI Taxonomy" id="1121291"/>
    <lineage>
        <taxon>Bacteria</taxon>
        <taxon>Bacillati</taxon>
        <taxon>Bacillota</taxon>
        <taxon>Clostridia</taxon>
        <taxon>Eubacteriales</taxon>
        <taxon>Clostridiaceae</taxon>
        <taxon>Clostridium</taxon>
    </lineage>
</organism>
<dbReference type="Proteomes" id="UP000192468">
    <property type="component" value="Unassembled WGS sequence"/>
</dbReference>
<name>A0A1W1XUS6_9CLOT</name>
<dbReference type="STRING" id="1121291.SAMN02745134_03120"/>
<dbReference type="InterPro" id="IPR019700">
    <property type="entry name" value="Sigma-G_inhibitor_Gin"/>
</dbReference>
<evidence type="ECO:0000313" key="1">
    <source>
        <dbReference type="EMBL" id="SMC27291.1"/>
    </source>
</evidence>
<dbReference type="EMBL" id="FWXH01000016">
    <property type="protein sequence ID" value="SMC27291.1"/>
    <property type="molecule type" value="Genomic_DNA"/>
</dbReference>
<dbReference type="AlphaFoldDB" id="A0A1W1XUS6"/>
<dbReference type="Pfam" id="PF10764">
    <property type="entry name" value="Gin"/>
    <property type="match status" value="1"/>
</dbReference>
<dbReference type="OrthoDB" id="1753657at2"/>
<protein>
    <submittedName>
        <fullName evidence="1">Inhibitor of sigma-G Gin</fullName>
    </submittedName>
</protein>
<gene>
    <name evidence="1" type="ORF">SAMN02745134_03120</name>
</gene>